<dbReference type="AlphaFoldDB" id="A0A7J8RJ98"/>
<keyword evidence="2" id="KW-1185">Reference proteome</keyword>
<evidence type="ECO:0000313" key="2">
    <source>
        <dbReference type="Proteomes" id="UP000593561"/>
    </source>
</evidence>
<reference evidence="1 2" key="1">
    <citation type="journal article" date="2019" name="Genome Biol. Evol.">
        <title>Insights into the evolution of the New World diploid cottons (Gossypium, subgenus Houzingenia) based on genome sequencing.</title>
        <authorList>
            <person name="Grover C.E."/>
            <person name="Arick M.A. 2nd"/>
            <person name="Thrash A."/>
            <person name="Conover J.L."/>
            <person name="Sanders W.S."/>
            <person name="Peterson D.G."/>
            <person name="Frelichowski J.E."/>
            <person name="Scheffler J.A."/>
            <person name="Scheffler B.E."/>
            <person name="Wendel J.F."/>
        </authorList>
    </citation>
    <scope>NUCLEOTIDE SEQUENCE [LARGE SCALE GENOMIC DNA]</scope>
    <source>
        <strain evidence="1">27</strain>
        <tissue evidence="1">Leaf</tissue>
    </source>
</reference>
<evidence type="ECO:0000313" key="1">
    <source>
        <dbReference type="EMBL" id="MBA0613620.1"/>
    </source>
</evidence>
<protein>
    <submittedName>
        <fullName evidence="1">Uncharacterized protein</fullName>
    </submittedName>
</protein>
<name>A0A7J8RJ98_GOSDV</name>
<gene>
    <name evidence="1" type="ORF">Godav_014015</name>
</gene>
<sequence length="55" mass="6211">MCPYFFRVRRGRENASSQCSSTRCYGAEVTHTILLGKVQTTFKKWVPIPKTDTGG</sequence>
<comment type="caution">
    <text evidence="1">The sequence shown here is derived from an EMBL/GenBank/DDBJ whole genome shotgun (WGS) entry which is preliminary data.</text>
</comment>
<organism evidence="1 2">
    <name type="scientific">Gossypium davidsonii</name>
    <name type="common">Davidson's cotton</name>
    <name type="synonym">Gossypium klotzschianum subsp. davidsonii</name>
    <dbReference type="NCBI Taxonomy" id="34287"/>
    <lineage>
        <taxon>Eukaryota</taxon>
        <taxon>Viridiplantae</taxon>
        <taxon>Streptophyta</taxon>
        <taxon>Embryophyta</taxon>
        <taxon>Tracheophyta</taxon>
        <taxon>Spermatophyta</taxon>
        <taxon>Magnoliopsida</taxon>
        <taxon>eudicotyledons</taxon>
        <taxon>Gunneridae</taxon>
        <taxon>Pentapetalae</taxon>
        <taxon>rosids</taxon>
        <taxon>malvids</taxon>
        <taxon>Malvales</taxon>
        <taxon>Malvaceae</taxon>
        <taxon>Malvoideae</taxon>
        <taxon>Gossypium</taxon>
    </lineage>
</organism>
<dbReference type="Proteomes" id="UP000593561">
    <property type="component" value="Unassembled WGS sequence"/>
</dbReference>
<dbReference type="EMBL" id="JABFAC010000005">
    <property type="protein sequence ID" value="MBA0613620.1"/>
    <property type="molecule type" value="Genomic_DNA"/>
</dbReference>
<accession>A0A7J8RJ98</accession>
<proteinExistence type="predicted"/>